<accession>A0ABS5SHQ0</accession>
<dbReference type="InterPro" id="IPR015424">
    <property type="entry name" value="PyrdxlP-dep_Trfase"/>
</dbReference>
<dbReference type="EMBL" id="JABLUU010000001">
    <property type="protein sequence ID" value="MBT0673851.1"/>
    <property type="molecule type" value="Genomic_DNA"/>
</dbReference>
<dbReference type="CDD" id="cd00616">
    <property type="entry name" value="AHBA_syn"/>
    <property type="match status" value="1"/>
</dbReference>
<keyword evidence="2" id="KW-0808">Transferase</keyword>
<dbReference type="GO" id="GO:0008483">
    <property type="term" value="F:transaminase activity"/>
    <property type="evidence" value="ECO:0007669"/>
    <property type="project" value="UniProtKB-KW"/>
</dbReference>
<dbReference type="Pfam" id="PF01041">
    <property type="entry name" value="DegT_DnrJ_EryC1"/>
    <property type="match status" value="1"/>
</dbReference>
<dbReference type="InterPro" id="IPR000653">
    <property type="entry name" value="DegT/StrS_aminotransferase"/>
</dbReference>
<proteinExistence type="inferred from homology"/>
<dbReference type="Gene3D" id="3.90.1150.10">
    <property type="entry name" value="Aspartate Aminotransferase, domain 1"/>
    <property type="match status" value="1"/>
</dbReference>
<dbReference type="InterPro" id="IPR015421">
    <property type="entry name" value="PyrdxlP-dep_Trfase_major"/>
</dbReference>
<organism evidence="2 3">
    <name type="scientific">Komagataeibacter oboediens</name>
    <dbReference type="NCBI Taxonomy" id="65958"/>
    <lineage>
        <taxon>Bacteria</taxon>
        <taxon>Pseudomonadati</taxon>
        <taxon>Pseudomonadota</taxon>
        <taxon>Alphaproteobacteria</taxon>
        <taxon>Acetobacterales</taxon>
        <taxon>Acetobacteraceae</taxon>
        <taxon>Komagataeibacter</taxon>
    </lineage>
</organism>
<comment type="caution">
    <text evidence="2">The sequence shown here is derived from an EMBL/GenBank/DDBJ whole genome shotgun (WGS) entry which is preliminary data.</text>
</comment>
<evidence type="ECO:0000256" key="1">
    <source>
        <dbReference type="RuleBase" id="RU004508"/>
    </source>
</evidence>
<reference evidence="2 3" key="1">
    <citation type="journal article" date="2021" name="Astrobiology">
        <title>Bacterial Cellulose Retains Robustness but Its Synthesis Declines After Exposure to a Mars-Like Environment Simulated Outside the International Space Station.</title>
        <authorList>
            <person name="Orlovska I."/>
            <person name="Podolich O."/>
            <person name="Kukharenko O."/>
            <person name="Zaets I."/>
            <person name="Reva O."/>
            <person name="Khirunenko L."/>
            <person name="Zmejkoski D."/>
            <person name="Rogalsky S."/>
            <person name="Barh D."/>
            <person name="Tiwari S."/>
            <person name="Kumavath R."/>
            <person name="Goes-Neto A."/>
            <person name="Azevedo V."/>
            <person name="Brenig B."/>
            <person name="Ghosh P."/>
            <person name="de Vera J.P."/>
            <person name="Kozyrovska N."/>
        </authorList>
    </citation>
    <scope>NUCLEOTIDE SEQUENCE [LARGE SCALE GENOMIC DNA]</scope>
    <source>
        <strain evidence="2 3">IMBG 311</strain>
    </source>
</reference>
<keyword evidence="2" id="KW-0032">Aminotransferase</keyword>
<dbReference type="SUPFAM" id="SSF53383">
    <property type="entry name" value="PLP-dependent transferases"/>
    <property type="match status" value="1"/>
</dbReference>
<dbReference type="PIRSF" id="PIRSF000390">
    <property type="entry name" value="PLP_StrS"/>
    <property type="match status" value="1"/>
</dbReference>
<dbReference type="Gene3D" id="3.40.640.10">
    <property type="entry name" value="Type I PLP-dependent aspartate aminotransferase-like (Major domain)"/>
    <property type="match status" value="1"/>
</dbReference>
<dbReference type="RefSeq" id="WP_214164366.1">
    <property type="nucleotide sequence ID" value="NZ_JABLUU010000001.1"/>
</dbReference>
<evidence type="ECO:0000313" key="3">
    <source>
        <dbReference type="Proteomes" id="UP001519538"/>
    </source>
</evidence>
<protein>
    <submittedName>
        <fullName evidence="2">DegT/DnrJ/EryC1/StrS family aminotransferase</fullName>
    </submittedName>
</protein>
<keyword evidence="1" id="KW-0663">Pyridoxal phosphate</keyword>
<gene>
    <name evidence="2" type="ORF">HNO79_00350</name>
</gene>
<keyword evidence="3" id="KW-1185">Reference proteome</keyword>
<name>A0ABS5SHQ0_9PROT</name>
<sequence length="378" mass="40616">MNAPADAPIGFLNLPQQQTLIADEIRQRVDAVMKHCRFVMGPEVTELEGRLASYSGAAQCVGVSSGTDAIQIVLMAEGIGAGDAVFLPAFTYTATAEVPLVLGATPVFVDVDPATFQIDPASLRRRIADVRKAGRLKPRVVIGVDLFGQPAPWSELRAIAEEEKLFLMADCAQAFGATLSGRRLGREAVATTLSFFPSKPLGAYGDAGGILTDDPRRAELYRSLRTHGEGKTRYEVLRTGMNARLDTIQAAILLAKLDVFDMELGRRRAIADAYDAGIAGHVIPPARVLDSHASWAIYSVLTKGKEDRAALQHKLKSHGVASAIYYPLPLHKQPAYAAAHDGVALPVAEDLSRRIMALPLHAELSDHDVGRVIAAVRA</sequence>
<dbReference type="GeneID" id="79186161"/>
<dbReference type="Proteomes" id="UP001519538">
    <property type="component" value="Unassembled WGS sequence"/>
</dbReference>
<dbReference type="PANTHER" id="PTHR30244">
    <property type="entry name" value="TRANSAMINASE"/>
    <property type="match status" value="1"/>
</dbReference>
<evidence type="ECO:0000313" key="2">
    <source>
        <dbReference type="EMBL" id="MBT0673851.1"/>
    </source>
</evidence>
<comment type="similarity">
    <text evidence="1">Belongs to the DegT/DnrJ/EryC1 family.</text>
</comment>
<dbReference type="PANTHER" id="PTHR30244:SF42">
    <property type="entry name" value="UDP-2-ACETAMIDO-2-DEOXY-3-OXO-D-GLUCURONATE AMINOTRANSFERASE"/>
    <property type="match status" value="1"/>
</dbReference>
<dbReference type="InterPro" id="IPR015422">
    <property type="entry name" value="PyrdxlP-dep_Trfase_small"/>
</dbReference>